<sequence length="542" mass="58020">MFAAFVENATSGAKMMRRRRRTDPKDAIIGGSSSNVVLQPLQGGRRPNRRRPRQSGAVAAGLASSALAYLLVLFLPPGTMPSASAFTASSVLLSPSTALAGSAASRVVGGASGLRRRGQQQQQQQHGGRRVTGRGGLSTAVMAAGWRDKEDGPAIDPFDEGKMNAQGQHVINWYPGHIAKAERQLQDYLNMVDVVVEVRDCRIPAATTHQLVPSWVGKRPLIVVLNRVDTASPTAVEQWKKYLVAEGGLRADNRGGNVPVFFVDSKRGRGVHEIKKAALKAGSRVNDRRVRRGMNPRSVRVAVIGFPNVGKSALINRLIGKKVAKSMNKPGVTKKMNWVRLGGKDTKPEQNLELLDSPGIIPARQEDQNQALKLAICNDIGQASYDTQVVAAKMIDQLVETAVQFPGYVSLDAVATRYGIDPRRHSGEEYLHLVAQKMYFGEKNSAADKLLGDFRKGHLGSLSLEAPPRANAAHNRLPLKPGLEAGGASGAGAGTSRDAAGRPMGGGNMREPGGGVEDEEVEFGAAAKEAREFVGSGEFEGW</sequence>
<feature type="transmembrane region" description="Helical" evidence="4">
    <location>
        <begin position="55"/>
        <end position="75"/>
    </location>
</feature>
<evidence type="ECO:0000256" key="4">
    <source>
        <dbReference type="SAM" id="Phobius"/>
    </source>
</evidence>
<feature type="domain" description="G" evidence="5">
    <location>
        <begin position="300"/>
        <end position="374"/>
    </location>
</feature>
<evidence type="ECO:0000259" key="5">
    <source>
        <dbReference type="Pfam" id="PF01926"/>
    </source>
</evidence>
<dbReference type="InterPro" id="IPR019991">
    <property type="entry name" value="GTP-bd_ribosome_bgen"/>
</dbReference>
<keyword evidence="4" id="KW-0472">Membrane</keyword>
<dbReference type="GO" id="GO:0032543">
    <property type="term" value="P:mitochondrial translation"/>
    <property type="evidence" value="ECO:0007669"/>
    <property type="project" value="TreeGrafter"/>
</dbReference>
<name>D7G6Q7_ECTSI</name>
<dbReference type="Proteomes" id="UP000002630">
    <property type="component" value="Linkage Group LG27"/>
</dbReference>
<accession>D7G6Q7</accession>
<evidence type="ECO:0000256" key="2">
    <source>
        <dbReference type="ARBA" id="ARBA00023134"/>
    </source>
</evidence>
<dbReference type="InParanoid" id="D7G6Q7"/>
<reference evidence="6 7" key="1">
    <citation type="journal article" date="2010" name="Nature">
        <title>The Ectocarpus genome and the independent evolution of multicellularity in brown algae.</title>
        <authorList>
            <person name="Cock J.M."/>
            <person name="Sterck L."/>
            <person name="Rouze P."/>
            <person name="Scornet D."/>
            <person name="Allen A.E."/>
            <person name="Amoutzias G."/>
            <person name="Anthouard V."/>
            <person name="Artiguenave F."/>
            <person name="Aury J.M."/>
            <person name="Badger J.H."/>
            <person name="Beszteri B."/>
            <person name="Billiau K."/>
            <person name="Bonnet E."/>
            <person name="Bothwell J.H."/>
            <person name="Bowler C."/>
            <person name="Boyen C."/>
            <person name="Brownlee C."/>
            <person name="Carrano C.J."/>
            <person name="Charrier B."/>
            <person name="Cho G.Y."/>
            <person name="Coelho S.M."/>
            <person name="Collen J."/>
            <person name="Corre E."/>
            <person name="Da Silva C."/>
            <person name="Delage L."/>
            <person name="Delaroque N."/>
            <person name="Dittami S.M."/>
            <person name="Doulbeau S."/>
            <person name="Elias M."/>
            <person name="Farnham G."/>
            <person name="Gachon C.M."/>
            <person name="Gschloessl B."/>
            <person name="Heesch S."/>
            <person name="Jabbari K."/>
            <person name="Jubin C."/>
            <person name="Kawai H."/>
            <person name="Kimura K."/>
            <person name="Kloareg B."/>
            <person name="Kupper F.C."/>
            <person name="Lang D."/>
            <person name="Le Bail A."/>
            <person name="Leblanc C."/>
            <person name="Lerouge P."/>
            <person name="Lohr M."/>
            <person name="Lopez P.J."/>
            <person name="Martens C."/>
            <person name="Maumus F."/>
            <person name="Michel G."/>
            <person name="Miranda-Saavedra D."/>
            <person name="Morales J."/>
            <person name="Moreau H."/>
            <person name="Motomura T."/>
            <person name="Nagasato C."/>
            <person name="Napoli C.A."/>
            <person name="Nelson D.R."/>
            <person name="Nyvall-Collen P."/>
            <person name="Peters A.F."/>
            <person name="Pommier C."/>
            <person name="Potin P."/>
            <person name="Poulain J."/>
            <person name="Quesneville H."/>
            <person name="Read B."/>
            <person name="Rensing S.A."/>
            <person name="Ritter A."/>
            <person name="Rousvoal S."/>
            <person name="Samanta M."/>
            <person name="Samson G."/>
            <person name="Schroeder D.C."/>
            <person name="Segurens B."/>
            <person name="Strittmatter M."/>
            <person name="Tonon T."/>
            <person name="Tregear J.W."/>
            <person name="Valentin K."/>
            <person name="von Dassow P."/>
            <person name="Yamagishi T."/>
            <person name="Van de Peer Y."/>
            <person name="Wincker P."/>
        </authorList>
    </citation>
    <scope>NUCLEOTIDE SEQUENCE [LARGE SCALE GENOMIC DNA]</scope>
    <source>
        <strain evidence="7">Ec32 / CCAP1310/4</strain>
    </source>
</reference>
<keyword evidence="2" id="KW-0342">GTP-binding</keyword>
<evidence type="ECO:0000256" key="3">
    <source>
        <dbReference type="SAM" id="MobiDB-lite"/>
    </source>
</evidence>
<dbReference type="Gene3D" id="3.40.50.300">
    <property type="entry name" value="P-loop containing nucleotide triphosphate hydrolases"/>
    <property type="match status" value="1"/>
</dbReference>
<feature type="region of interest" description="Disordered" evidence="3">
    <location>
        <begin position="110"/>
        <end position="134"/>
    </location>
</feature>
<keyword evidence="1" id="KW-0547">Nucleotide-binding</keyword>
<evidence type="ECO:0000313" key="7">
    <source>
        <dbReference type="Proteomes" id="UP000002630"/>
    </source>
</evidence>
<proteinExistence type="predicted"/>
<dbReference type="PRINTS" id="PR00326">
    <property type="entry name" value="GTP1OBG"/>
</dbReference>
<keyword evidence="4" id="KW-0812">Transmembrane</keyword>
<evidence type="ECO:0000313" key="6">
    <source>
        <dbReference type="EMBL" id="CBJ27601.1"/>
    </source>
</evidence>
<keyword evidence="7" id="KW-1185">Reference proteome</keyword>
<dbReference type="eggNOG" id="KOG2484">
    <property type="taxonomic scope" value="Eukaryota"/>
</dbReference>
<dbReference type="STRING" id="2880.D7G6Q7"/>
<dbReference type="InterPro" id="IPR023179">
    <property type="entry name" value="GTP-bd_ortho_bundle_sf"/>
</dbReference>
<dbReference type="AlphaFoldDB" id="D7G6Q7"/>
<dbReference type="PANTHER" id="PTHR45782">
    <property type="entry name" value="MITOCHONDRIAL RIBOSOME-ASSOCIATED GTPASE 1"/>
    <property type="match status" value="1"/>
</dbReference>
<dbReference type="GO" id="GO:0005739">
    <property type="term" value="C:mitochondrion"/>
    <property type="evidence" value="ECO:0007669"/>
    <property type="project" value="TreeGrafter"/>
</dbReference>
<dbReference type="SUPFAM" id="SSF52540">
    <property type="entry name" value="P-loop containing nucleoside triphosphate hydrolases"/>
    <property type="match status" value="1"/>
</dbReference>
<dbReference type="Gene3D" id="1.10.1580.10">
    <property type="match status" value="1"/>
</dbReference>
<dbReference type="GO" id="GO:0003924">
    <property type="term" value="F:GTPase activity"/>
    <property type="evidence" value="ECO:0007669"/>
    <property type="project" value="TreeGrafter"/>
</dbReference>
<evidence type="ECO:0000256" key="1">
    <source>
        <dbReference type="ARBA" id="ARBA00022741"/>
    </source>
</evidence>
<dbReference type="OrthoDB" id="269151at2759"/>
<feature type="compositionally biased region" description="Gly residues" evidence="3">
    <location>
        <begin position="503"/>
        <end position="515"/>
    </location>
</feature>
<dbReference type="NCBIfam" id="TIGR03596">
    <property type="entry name" value="GTPase_YlqF"/>
    <property type="match status" value="1"/>
</dbReference>
<dbReference type="InterPro" id="IPR027417">
    <property type="entry name" value="P-loop_NTPase"/>
</dbReference>
<keyword evidence="4" id="KW-1133">Transmembrane helix</keyword>
<dbReference type="CDD" id="cd01856">
    <property type="entry name" value="YlqF"/>
    <property type="match status" value="1"/>
</dbReference>
<feature type="compositionally biased region" description="Gly residues" evidence="3">
    <location>
        <begin position="484"/>
        <end position="493"/>
    </location>
</feature>
<dbReference type="EMBL" id="FN649025">
    <property type="protein sequence ID" value="CBJ27601.1"/>
    <property type="molecule type" value="Genomic_DNA"/>
</dbReference>
<dbReference type="Pfam" id="PF01926">
    <property type="entry name" value="MMR_HSR1"/>
    <property type="match status" value="1"/>
</dbReference>
<feature type="region of interest" description="Disordered" evidence="3">
    <location>
        <begin position="13"/>
        <end position="56"/>
    </location>
</feature>
<gene>
    <name evidence="6" type="primary">PYlqF</name>
    <name evidence="6" type="ORF">Esi_0079_0020</name>
</gene>
<organism evidence="6 7">
    <name type="scientific">Ectocarpus siliculosus</name>
    <name type="common">Brown alga</name>
    <name type="synonym">Conferva siliculosa</name>
    <dbReference type="NCBI Taxonomy" id="2880"/>
    <lineage>
        <taxon>Eukaryota</taxon>
        <taxon>Sar</taxon>
        <taxon>Stramenopiles</taxon>
        <taxon>Ochrophyta</taxon>
        <taxon>PX clade</taxon>
        <taxon>Phaeophyceae</taxon>
        <taxon>Ectocarpales</taxon>
        <taxon>Ectocarpaceae</taxon>
        <taxon>Ectocarpus</taxon>
    </lineage>
</organism>
<dbReference type="PANTHER" id="PTHR45782:SF5">
    <property type="entry name" value="DAR GTPASE 3, CHLOROPLASTIC"/>
    <property type="match status" value="1"/>
</dbReference>
<protein>
    <submittedName>
        <fullName evidence="6">PYlqF, plastid YlqF/RbgA-like GTPase</fullName>
    </submittedName>
</protein>
<dbReference type="InterPro" id="IPR006073">
    <property type="entry name" value="GTP-bd"/>
</dbReference>
<dbReference type="EMBL" id="FN649752">
    <property type="protein sequence ID" value="CBJ27601.1"/>
    <property type="molecule type" value="Genomic_DNA"/>
</dbReference>
<dbReference type="GO" id="GO:0005525">
    <property type="term" value="F:GTP binding"/>
    <property type="evidence" value="ECO:0007669"/>
    <property type="project" value="UniProtKB-KW"/>
</dbReference>
<feature type="region of interest" description="Disordered" evidence="3">
    <location>
        <begin position="473"/>
        <end position="542"/>
    </location>
</feature>